<organism evidence="3 4">
    <name type="scientific">Pseudomonas alkylphenolica</name>
    <dbReference type="NCBI Taxonomy" id="237609"/>
    <lineage>
        <taxon>Bacteria</taxon>
        <taxon>Pseudomonadati</taxon>
        <taxon>Pseudomonadota</taxon>
        <taxon>Gammaproteobacteria</taxon>
        <taxon>Pseudomonadales</taxon>
        <taxon>Pseudomonadaceae</taxon>
        <taxon>Pseudomonas</taxon>
    </lineage>
</organism>
<dbReference type="PANTHER" id="PTHR32305:SF15">
    <property type="entry name" value="PROTEIN RHSA-RELATED"/>
    <property type="match status" value="1"/>
</dbReference>
<dbReference type="RefSeq" id="WP_051939468.1">
    <property type="nucleotide sequence ID" value="NZ_CP009048.1"/>
</dbReference>
<dbReference type="OrthoDB" id="6750341at2"/>
<keyword evidence="2" id="KW-1133">Transmembrane helix</keyword>
<feature type="transmembrane region" description="Helical" evidence="2">
    <location>
        <begin position="754"/>
        <end position="773"/>
    </location>
</feature>
<proteinExistence type="predicted"/>
<dbReference type="eggNOG" id="COG3209">
    <property type="taxonomic scope" value="Bacteria"/>
</dbReference>
<accession>A0A077FBV0</accession>
<dbReference type="EMBL" id="CP009048">
    <property type="protein sequence ID" value="AIL62738.1"/>
    <property type="molecule type" value="Genomic_DNA"/>
</dbReference>
<dbReference type="InterPro" id="IPR022385">
    <property type="entry name" value="Rhs_assc_core"/>
</dbReference>
<gene>
    <name evidence="3" type="ORF">PSAKL28_35860</name>
</gene>
<dbReference type="Gene3D" id="2.180.10.10">
    <property type="entry name" value="RHS repeat-associated core"/>
    <property type="match status" value="1"/>
</dbReference>
<feature type="region of interest" description="Disordered" evidence="1">
    <location>
        <begin position="974"/>
        <end position="997"/>
    </location>
</feature>
<dbReference type="PANTHER" id="PTHR32305">
    <property type="match status" value="1"/>
</dbReference>
<feature type="transmembrane region" description="Helical" evidence="2">
    <location>
        <begin position="711"/>
        <end position="733"/>
    </location>
</feature>
<dbReference type="InterPro" id="IPR050708">
    <property type="entry name" value="T6SS_VgrG/RHS"/>
</dbReference>
<dbReference type="Proteomes" id="UP000028931">
    <property type="component" value="Chromosome"/>
</dbReference>
<dbReference type="KEGG" id="palk:PSAKL28_35860"/>
<keyword evidence="2" id="KW-0472">Membrane</keyword>
<evidence type="ECO:0000256" key="2">
    <source>
        <dbReference type="SAM" id="Phobius"/>
    </source>
</evidence>
<dbReference type="AlphaFoldDB" id="A0A077FBV0"/>
<dbReference type="NCBIfam" id="TIGR03696">
    <property type="entry name" value="Rhs_assc_core"/>
    <property type="match status" value="1"/>
</dbReference>
<name>A0A077FBV0_9PSED</name>
<evidence type="ECO:0000313" key="3">
    <source>
        <dbReference type="EMBL" id="AIL62738.1"/>
    </source>
</evidence>
<evidence type="ECO:0000256" key="1">
    <source>
        <dbReference type="SAM" id="MobiDB-lite"/>
    </source>
</evidence>
<dbReference type="HOGENOM" id="CLU_301076_0_0_6"/>
<evidence type="ECO:0000313" key="4">
    <source>
        <dbReference type="Proteomes" id="UP000028931"/>
    </source>
</evidence>
<reference evidence="3 4" key="1">
    <citation type="submission" date="2014-07" db="EMBL/GenBank/DDBJ databases">
        <authorList>
            <person name="Lee K."/>
            <person name="Lim J.Y."/>
            <person name="Hwang I."/>
        </authorList>
    </citation>
    <scope>NUCLEOTIDE SEQUENCE [LARGE SCALE GENOMIC DNA]</scope>
    <source>
        <strain evidence="3 4">KL28</strain>
    </source>
</reference>
<protein>
    <submittedName>
        <fullName evidence="3">YD repeat / insecticidal toxin protein</fullName>
    </submittedName>
</protein>
<sequence length="997" mass="109128">MSNLTVFSHTPTLAVCGPDGSSLRSVAYERMLANDSAVARITRTWSRTDKRITRLFDPRLFALSQAEAQSPANLETLSSLSGAVLLNESVDSGWNLTLNAESGQASDSWDSRGSHAWMDYDTLQRPLAQHEQAQGSIARVSTRFSYAAGDDAAEAAINRCGRLTRLDDDAGTEHYLDYSLAGAAKRTSRQWTRHNELPDWPHEIPARDALLRETPAAVAAVRHNALAEPISQTDARQNRQTFGQTRGGQLHGIRLSPADAQPVLVASNLRYNAHGQIVQQRLGNGVVSNLEYEPANGQLLRHRTVHPDGSLLQDLQYQRDPLGNIVVIEDAAQPIRFFRNQAISARRTFAYDSLYRLIQATGFETVESLAGPELPGFQSPPDPTQLANYSRHYRYDGAGNLTTVRHVGARNFTRHQVNARTSNRGLNHDAEAPPPSEAAISVAFDGNGNLKALQPGQALSWSVKNQLLEVSQVTRETADDTELYRYNYSGMRQRKLRTWQTARVEHVEEVHYLPGLELRCNSARSEELQVSIVSTPLGEVRLLHWQAGLPSGMSNDQYRYGIADYQRSCGLEVDAQARLISQEAYYPYGGSAWWAGHDQVQAQYKVIRYSGQERDATGLYYYGMRYYAPWLQRWINPDPAGVADGLNLYAMVHGNPVGNVDNQGLGRASETFNAVWQGVTRDVLSLSLGTAASLGIGAALATLPPSEASNIGLTAAAGGTIGLGVAFLLAPLGERLMEYVRSEPGTWVRRAGRALAGATGFILGAAPAVIGYFNREHNDEGTPSPVNDTAINMIRSIGSAAGYQLIQQLTDNVGGRFAWTGLPRWRPAGITAFLSAIGRGISAWLGMPLEPTVRSFGPDNLIEGFESVTATVLRSSHRNAEYRAGNLDAQTWPTSWRNVTSILREAAGSIPARFATIAVIRGLQQFANAWLGPGPRNVVNAMIGTVVNLRTTARPWIETLHPGDSVDLTKAPVTTRRRSSYSDLPGTSGRYQRRVSL</sequence>
<keyword evidence="2" id="KW-0812">Transmembrane</keyword>